<feature type="transmembrane region" description="Helical" evidence="7">
    <location>
        <begin position="45"/>
        <end position="66"/>
    </location>
</feature>
<proteinExistence type="predicted"/>
<evidence type="ECO:0000256" key="5">
    <source>
        <dbReference type="ARBA" id="ARBA00022989"/>
    </source>
</evidence>
<dbReference type="GO" id="GO:0022857">
    <property type="term" value="F:transmembrane transporter activity"/>
    <property type="evidence" value="ECO:0007669"/>
    <property type="project" value="InterPro"/>
</dbReference>
<dbReference type="Gene3D" id="1.20.1250.20">
    <property type="entry name" value="MFS general substrate transporter like domains"/>
    <property type="match status" value="2"/>
</dbReference>
<feature type="transmembrane region" description="Helical" evidence="7">
    <location>
        <begin position="306"/>
        <end position="328"/>
    </location>
</feature>
<feature type="transmembrane region" description="Helical" evidence="7">
    <location>
        <begin position="282"/>
        <end position="300"/>
    </location>
</feature>
<dbReference type="Pfam" id="PF07690">
    <property type="entry name" value="MFS_1"/>
    <property type="match status" value="2"/>
</dbReference>
<feature type="transmembrane region" description="Helical" evidence="7">
    <location>
        <begin position="340"/>
        <end position="362"/>
    </location>
</feature>
<name>A0A1G6QGA2_9BACL</name>
<organism evidence="9 10">
    <name type="scientific">Melghirimyces thermohalophilus</name>
    <dbReference type="NCBI Taxonomy" id="1236220"/>
    <lineage>
        <taxon>Bacteria</taxon>
        <taxon>Bacillati</taxon>
        <taxon>Bacillota</taxon>
        <taxon>Bacilli</taxon>
        <taxon>Bacillales</taxon>
        <taxon>Thermoactinomycetaceae</taxon>
        <taxon>Melghirimyces</taxon>
    </lineage>
</organism>
<dbReference type="STRING" id="1236220.SAMN04488112_12135"/>
<evidence type="ECO:0000256" key="6">
    <source>
        <dbReference type="ARBA" id="ARBA00023136"/>
    </source>
</evidence>
<dbReference type="PRINTS" id="PR01035">
    <property type="entry name" value="TCRTETA"/>
</dbReference>
<evidence type="ECO:0000313" key="9">
    <source>
        <dbReference type="EMBL" id="SDC90944.1"/>
    </source>
</evidence>
<dbReference type="OrthoDB" id="65739at2"/>
<dbReference type="InterPro" id="IPR036259">
    <property type="entry name" value="MFS_trans_sf"/>
</dbReference>
<sequence>METWKRNLYILMASEFLVMGAMSMIIPFLPLYLQEMGVTDPEKTQLWSGLIFGVNFLSAFLVAPIWGSLADKVGRKIMVLRSGYGMTVVIFLMGLATSPLQLLLLRLLNGTISGFIPAAISLVATNTPKERTGYALGLLQSGAVAGNIMGPFFGGLMAEVVDYKTIFYLTAVMIGLATLVVTYSVKEEKKPDPKKERAGFFKEVSEILHQKPLLILFSVGFMLQFAMLAPMPQMSLFVDQLGAPGGYLAFFAGLVTAVTGLANMLAAPRLGRLGDRYGSEQVLFFAMLGAAVFFIPHAMVTSVWQLLILRFLLGLCVGGLLPSLNSLIRSKAPQGKESTAYGYSTSATFLGNMLGPITGGYLSGVIGIRGLFIMTAILLISGAMVLRKGLIRPSQHHQEAHRSVSRKLPSAR</sequence>
<evidence type="ECO:0000313" key="10">
    <source>
        <dbReference type="Proteomes" id="UP000199387"/>
    </source>
</evidence>
<protein>
    <submittedName>
        <fullName evidence="9">MFS transporter, DHA1 family, multidrug resistance protein</fullName>
    </submittedName>
</protein>
<feature type="transmembrane region" description="Helical" evidence="7">
    <location>
        <begin position="136"/>
        <end position="154"/>
    </location>
</feature>
<accession>A0A1G6QGA2</accession>
<dbReference type="GO" id="GO:0005886">
    <property type="term" value="C:plasma membrane"/>
    <property type="evidence" value="ECO:0007669"/>
    <property type="project" value="UniProtKB-SubCell"/>
</dbReference>
<keyword evidence="2" id="KW-0813">Transport</keyword>
<dbReference type="Proteomes" id="UP000199387">
    <property type="component" value="Unassembled WGS sequence"/>
</dbReference>
<keyword evidence="10" id="KW-1185">Reference proteome</keyword>
<feature type="transmembrane region" description="Helical" evidence="7">
    <location>
        <begin position="368"/>
        <end position="386"/>
    </location>
</feature>
<dbReference type="PANTHER" id="PTHR43414:SF6">
    <property type="entry name" value="MULTIDRUG RESISTANCE PROTEIN MDTG"/>
    <property type="match status" value="1"/>
</dbReference>
<gene>
    <name evidence="9" type="ORF">SAMN04488112_12135</name>
</gene>
<dbReference type="EMBL" id="FMZA01000021">
    <property type="protein sequence ID" value="SDC90944.1"/>
    <property type="molecule type" value="Genomic_DNA"/>
</dbReference>
<dbReference type="PROSITE" id="PS50850">
    <property type="entry name" value="MFS"/>
    <property type="match status" value="1"/>
</dbReference>
<feature type="transmembrane region" description="Helical" evidence="7">
    <location>
        <begin position="78"/>
        <end position="97"/>
    </location>
</feature>
<comment type="subcellular location">
    <subcellularLocation>
        <location evidence="1">Cell membrane</location>
        <topology evidence="1">Multi-pass membrane protein</topology>
    </subcellularLocation>
</comment>
<feature type="domain" description="Major facilitator superfamily (MFS) profile" evidence="8">
    <location>
        <begin position="7"/>
        <end position="394"/>
    </location>
</feature>
<evidence type="ECO:0000256" key="3">
    <source>
        <dbReference type="ARBA" id="ARBA00022475"/>
    </source>
</evidence>
<keyword evidence="4 7" id="KW-0812">Transmembrane</keyword>
<evidence type="ECO:0000256" key="7">
    <source>
        <dbReference type="SAM" id="Phobius"/>
    </source>
</evidence>
<evidence type="ECO:0000259" key="8">
    <source>
        <dbReference type="PROSITE" id="PS50850"/>
    </source>
</evidence>
<evidence type="ECO:0000256" key="2">
    <source>
        <dbReference type="ARBA" id="ARBA00022448"/>
    </source>
</evidence>
<dbReference type="RefSeq" id="WP_091572430.1">
    <property type="nucleotide sequence ID" value="NZ_FMZA01000021.1"/>
</dbReference>
<dbReference type="AlphaFoldDB" id="A0A1G6QGA2"/>
<feature type="transmembrane region" description="Helical" evidence="7">
    <location>
        <begin position="166"/>
        <end position="185"/>
    </location>
</feature>
<dbReference type="SUPFAM" id="SSF103473">
    <property type="entry name" value="MFS general substrate transporter"/>
    <property type="match status" value="1"/>
</dbReference>
<feature type="transmembrane region" description="Helical" evidence="7">
    <location>
        <begin position="7"/>
        <end position="33"/>
    </location>
</feature>
<feature type="transmembrane region" description="Helical" evidence="7">
    <location>
        <begin position="103"/>
        <end position="124"/>
    </location>
</feature>
<dbReference type="InterPro" id="IPR001958">
    <property type="entry name" value="Tet-R_TetA/multi-R_MdtG-like"/>
</dbReference>
<dbReference type="InterPro" id="IPR020846">
    <property type="entry name" value="MFS_dom"/>
</dbReference>
<dbReference type="InterPro" id="IPR011701">
    <property type="entry name" value="MFS"/>
</dbReference>
<evidence type="ECO:0000256" key="4">
    <source>
        <dbReference type="ARBA" id="ARBA00022692"/>
    </source>
</evidence>
<keyword evidence="6 7" id="KW-0472">Membrane</keyword>
<dbReference type="PANTHER" id="PTHR43414">
    <property type="entry name" value="MULTIDRUG RESISTANCE PROTEIN MDTG"/>
    <property type="match status" value="1"/>
</dbReference>
<reference evidence="9 10" key="1">
    <citation type="submission" date="2016-10" db="EMBL/GenBank/DDBJ databases">
        <authorList>
            <person name="de Groot N.N."/>
        </authorList>
    </citation>
    <scope>NUCLEOTIDE SEQUENCE [LARGE SCALE GENOMIC DNA]</scope>
    <source>
        <strain evidence="9 10">DSM 45514</strain>
    </source>
</reference>
<keyword evidence="5 7" id="KW-1133">Transmembrane helix</keyword>
<evidence type="ECO:0000256" key="1">
    <source>
        <dbReference type="ARBA" id="ARBA00004651"/>
    </source>
</evidence>
<keyword evidence="3" id="KW-1003">Cell membrane</keyword>
<feature type="transmembrane region" description="Helical" evidence="7">
    <location>
        <begin position="249"/>
        <end position="270"/>
    </location>
</feature>
<feature type="transmembrane region" description="Helical" evidence="7">
    <location>
        <begin position="212"/>
        <end position="229"/>
    </location>
</feature>